<dbReference type="GO" id="GO:0017183">
    <property type="term" value="P:protein histidyl modification to diphthamide"/>
    <property type="evidence" value="ECO:0007669"/>
    <property type="project" value="UniProtKB-UniPathway"/>
</dbReference>
<dbReference type="FunFam" id="3.40.50.11860:FF:000001">
    <property type="entry name" value="2-(3-amino-3-carboxypropyl)histidine synthase subunit 2"/>
    <property type="match status" value="1"/>
</dbReference>
<evidence type="ECO:0000313" key="12">
    <source>
        <dbReference type="RefSeq" id="XP_022318746.1"/>
    </source>
</evidence>
<reference evidence="10 11" key="1">
    <citation type="submission" date="2025-04" db="UniProtKB">
        <authorList>
            <consortium name="RefSeq"/>
        </authorList>
    </citation>
    <scope>IDENTIFICATION</scope>
    <source>
        <tissue evidence="10 11">Whole sample</tissue>
    </source>
</reference>
<dbReference type="OrthoDB" id="449241at2759"/>
<dbReference type="NCBIfam" id="TIGR00272">
    <property type="entry name" value="DPH2"/>
    <property type="match status" value="1"/>
</dbReference>
<dbReference type="GO" id="GO:0046872">
    <property type="term" value="F:metal ion binding"/>
    <property type="evidence" value="ECO:0007669"/>
    <property type="project" value="UniProtKB-KW"/>
</dbReference>
<dbReference type="SFLD" id="SFLDF00408">
    <property type="entry name" value="Diphthamide_biosynthesis_famil"/>
    <property type="match status" value="1"/>
</dbReference>
<dbReference type="RefSeq" id="XP_022318744.1">
    <property type="nucleotide sequence ID" value="XM_022463036.1"/>
</dbReference>
<dbReference type="SFLD" id="SFLDG01121">
    <property type="entry name" value="Diphthamide_biosynthesis"/>
    <property type="match status" value="1"/>
</dbReference>
<protein>
    <recommendedName>
        <fullName evidence="4 8">2-(3-amino-3-carboxypropyl)histidine synthase subunit 2</fullName>
    </recommendedName>
</protein>
<comment type="similarity">
    <text evidence="3 8">Belongs to the DPH1/DPH2 family. DPH2 subfamily.</text>
</comment>
<dbReference type="Gene3D" id="3.40.50.11860">
    <property type="entry name" value="Diphthamide synthesis DPH1/DPH2 domain 3"/>
    <property type="match status" value="1"/>
</dbReference>
<evidence type="ECO:0000256" key="6">
    <source>
        <dbReference type="ARBA" id="ARBA00023004"/>
    </source>
</evidence>
<dbReference type="KEGG" id="cvn:111121672"/>
<evidence type="ECO:0000256" key="4">
    <source>
        <dbReference type="ARBA" id="ARBA00021914"/>
    </source>
</evidence>
<evidence type="ECO:0000256" key="8">
    <source>
        <dbReference type="RuleBase" id="RU364133"/>
    </source>
</evidence>
<comment type="pathway">
    <text evidence="2 8">Protein modification; peptidyl-diphthamide biosynthesis.</text>
</comment>
<sequence>MRDAAQIAEKLERATNRKIAILGDTSYGSCCVDEVAAEHFSADCIIHFGHACLSPTNRLPVLYVFGQSEIDIEDCVKKFSSLYSSEDNVVLMYDTGYSYVIDTLSNYLTPNCKNLIVSELALPENKSSSAETNNPSQVENTECSKPVFKRCARQFPNVCENDFNESMKIFYIGEDNLSLSNLMMTFNKCIFCCYDPAKKEVVKENIGSRKALMKRYHMVEKAKDARIVGIVAGTLGVVNYLNIINRLKDMIKRAGKKSYTFVVGKLNVPKLANFMEIDVFVLVACPENSLLDCSEFYKPVVTPFEMELACNSNFEWDGSYVTNFTDILPGGSCHRELVVPDEEVADVSLVTGKLRNIGLSKDQPETSTSVVLRTEALGVATIPAHSAGEYLSNRSWQGLDQQLGETPVVKAVEGQFGIAAEYTDKPTNKNLK</sequence>
<evidence type="ECO:0000256" key="3">
    <source>
        <dbReference type="ARBA" id="ARBA00006179"/>
    </source>
</evidence>
<dbReference type="PANTHER" id="PTHR10762:SF2">
    <property type="entry name" value="2-(3-AMINO-3-CARBOXYPROPYL)HISTIDINE SYNTHASE SUBUNIT 2"/>
    <property type="match status" value="1"/>
</dbReference>
<keyword evidence="7 8" id="KW-0411">Iron-sulfur</keyword>
<organism evidence="9 12">
    <name type="scientific">Crassostrea virginica</name>
    <name type="common">Eastern oyster</name>
    <dbReference type="NCBI Taxonomy" id="6565"/>
    <lineage>
        <taxon>Eukaryota</taxon>
        <taxon>Metazoa</taxon>
        <taxon>Spiralia</taxon>
        <taxon>Lophotrochozoa</taxon>
        <taxon>Mollusca</taxon>
        <taxon>Bivalvia</taxon>
        <taxon>Autobranchia</taxon>
        <taxon>Pteriomorphia</taxon>
        <taxon>Ostreida</taxon>
        <taxon>Ostreoidea</taxon>
        <taxon>Ostreidae</taxon>
        <taxon>Crassostrea</taxon>
    </lineage>
</organism>
<dbReference type="InterPro" id="IPR042265">
    <property type="entry name" value="DPH1/DPH2_3"/>
</dbReference>
<proteinExistence type="inferred from homology"/>
<evidence type="ECO:0000313" key="11">
    <source>
        <dbReference type="RefSeq" id="XP_022318745.1"/>
    </source>
</evidence>
<dbReference type="InterPro" id="IPR010014">
    <property type="entry name" value="DHP2"/>
</dbReference>
<name>A0A8B8CWA3_CRAVI</name>
<dbReference type="InterPro" id="IPR016435">
    <property type="entry name" value="DPH1/DPH2"/>
</dbReference>
<dbReference type="RefSeq" id="XP_022318746.1">
    <property type="nucleotide sequence ID" value="XM_022463038.1"/>
</dbReference>
<evidence type="ECO:0000256" key="7">
    <source>
        <dbReference type="ARBA" id="ARBA00023014"/>
    </source>
</evidence>
<dbReference type="Proteomes" id="UP000694844">
    <property type="component" value="Chromosome 2"/>
</dbReference>
<dbReference type="GeneID" id="111121672"/>
<dbReference type="GO" id="GO:0090560">
    <property type="term" value="F:2-(3-amino-3-carboxypropyl)histidine synthase activity"/>
    <property type="evidence" value="ECO:0007669"/>
    <property type="project" value="InterPro"/>
</dbReference>
<evidence type="ECO:0000256" key="5">
    <source>
        <dbReference type="ARBA" id="ARBA00022723"/>
    </source>
</evidence>
<dbReference type="AlphaFoldDB" id="A0A8B8CWA3"/>
<evidence type="ECO:0000313" key="9">
    <source>
        <dbReference type="Proteomes" id="UP000694844"/>
    </source>
</evidence>
<dbReference type="PANTHER" id="PTHR10762">
    <property type="entry name" value="DIPHTHAMIDE BIOSYNTHESIS PROTEIN"/>
    <property type="match status" value="1"/>
</dbReference>
<evidence type="ECO:0000256" key="1">
    <source>
        <dbReference type="ARBA" id="ARBA00001966"/>
    </source>
</evidence>
<dbReference type="Pfam" id="PF01866">
    <property type="entry name" value="Diphthamide_syn"/>
    <property type="match status" value="1"/>
</dbReference>
<gene>
    <name evidence="10 11 12" type="primary">LOC111121672</name>
</gene>
<dbReference type="NCBIfam" id="TIGR00322">
    <property type="entry name" value="diphth2_R"/>
    <property type="match status" value="1"/>
</dbReference>
<comment type="function">
    <text evidence="8">Required for the first step of diphthamide biosynthesis, a post-translational modification of histidine which occurs in elongation factor 2. DPH1 and DPH2 transfer a 3-amino-3-carboxypropyl (ACP) group from S-adenosyl-L-methionine (SAM) to a histidine residue, the reaction is assisted by a reduction system comprising DPH3 and a NADH-dependent reductase. Facilitates the reduction of the catalytic iron-sulfur cluster found in the DPH1 subunit.</text>
</comment>
<evidence type="ECO:0000313" key="10">
    <source>
        <dbReference type="RefSeq" id="XP_022318744.1"/>
    </source>
</evidence>
<dbReference type="InterPro" id="IPR042263">
    <property type="entry name" value="DPH1/DPH2_1"/>
</dbReference>
<dbReference type="RefSeq" id="XP_022318745.1">
    <property type="nucleotide sequence ID" value="XM_022463037.1"/>
</dbReference>
<dbReference type="GO" id="GO:0051536">
    <property type="term" value="F:iron-sulfur cluster binding"/>
    <property type="evidence" value="ECO:0007669"/>
    <property type="project" value="UniProtKB-KW"/>
</dbReference>
<keyword evidence="6 8" id="KW-0408">Iron</keyword>
<dbReference type="Gene3D" id="3.40.50.11840">
    <property type="entry name" value="Diphthamide synthesis DPH1/DPH2 domain 1"/>
    <property type="match status" value="1"/>
</dbReference>
<dbReference type="SFLD" id="SFLDS00032">
    <property type="entry name" value="Radical_SAM_3-amino-3-carboxyp"/>
    <property type="match status" value="1"/>
</dbReference>
<dbReference type="UniPathway" id="UPA00559"/>
<keyword evidence="5 8" id="KW-0479">Metal-binding</keyword>
<evidence type="ECO:0000256" key="2">
    <source>
        <dbReference type="ARBA" id="ARBA00005156"/>
    </source>
</evidence>
<keyword evidence="9" id="KW-1185">Reference proteome</keyword>
<comment type="cofactor">
    <cofactor evidence="1">
        <name>[4Fe-4S] cluster</name>
        <dbReference type="ChEBI" id="CHEBI:49883"/>
    </cofactor>
</comment>
<accession>A0A8B8CWA3</accession>